<feature type="domain" description="Histidine kinase" evidence="11">
    <location>
        <begin position="279"/>
        <end position="493"/>
    </location>
</feature>
<keyword evidence="8" id="KW-0067">ATP-binding</keyword>
<reference evidence="12 13" key="1">
    <citation type="submission" date="2016-03" db="EMBL/GenBank/DDBJ databases">
        <title>Microsymbionts genomes from the relict species Vavilovia formosa (Stev.) Fed.</title>
        <authorList>
            <person name="Kopat V."/>
            <person name="Chirak E."/>
            <person name="Kimeklis A."/>
            <person name="Andronov E."/>
        </authorList>
    </citation>
    <scope>NUCLEOTIDE SEQUENCE [LARGE SCALE GENOMIC DNA]</scope>
    <source>
        <strain evidence="12 13">Vaf07</strain>
    </source>
</reference>
<dbReference type="Proteomes" id="UP000076574">
    <property type="component" value="Unassembled WGS sequence"/>
</dbReference>
<feature type="transmembrane region" description="Helical" evidence="10">
    <location>
        <begin position="42"/>
        <end position="62"/>
    </location>
</feature>
<dbReference type="Gene3D" id="1.10.287.130">
    <property type="match status" value="1"/>
</dbReference>
<keyword evidence="13" id="KW-1185">Reference proteome</keyword>
<proteinExistence type="predicted"/>
<evidence type="ECO:0000256" key="8">
    <source>
        <dbReference type="ARBA" id="ARBA00022840"/>
    </source>
</evidence>
<dbReference type="PANTHER" id="PTHR43065:SF10">
    <property type="entry name" value="PEROXIDE STRESS-ACTIVATED HISTIDINE KINASE MAK3"/>
    <property type="match status" value="1"/>
</dbReference>
<sequence length="501" mass="53937">MAIATAILAAGIFAFDAFSTFEIAVAALYIVVLLMALRFTNVTGIILIALGCIGLTILGYLIGHANDPNEGAMLRGAVSALAIAIAAVLCVQIRMSDARLRRSEERYRNIFQGTSVAIWEQDFTEAANACAPILQQGIPRLRDYLTANEGFLKHCLFLVRTLDANDAAKQLIGDLDQKNVQQSWDAALEPETLVAFREILLAFLAGESSFTIEAAIRAVNGELRTTIVTATFPTDRSRSVLINSLDVTAKIAAEQALQQSIAELTRVSRIATLGALTASIGHEVNQPLAAVVTNAEAALRWLSRERPDLGETTACLKEVVQEGRRAGGIIHRLRSLAVKGELARGPVDVNAIVTQVLAMVQRDLAQHQISAVLDLTPDLPTIAGDEVQLQQVLMNLVNNAVHAMKATATKELRVWSAFDATRGILVSVRDSGSGIPDDHMQRLFAPFFTTKAEGMGIGLSISRSIIESHHGRIWAERNESGGTTFHFMIPTATAEGSGNLA</sequence>
<dbReference type="FunFam" id="3.30.565.10:FF:000042">
    <property type="entry name" value="Two-component sensor histidine kinase KdpD"/>
    <property type="match status" value="1"/>
</dbReference>
<dbReference type="GO" id="GO:0000155">
    <property type="term" value="F:phosphorelay sensor kinase activity"/>
    <property type="evidence" value="ECO:0007669"/>
    <property type="project" value="InterPro"/>
</dbReference>
<dbReference type="SUPFAM" id="SSF55874">
    <property type="entry name" value="ATPase domain of HSP90 chaperone/DNA topoisomerase II/histidine kinase"/>
    <property type="match status" value="1"/>
</dbReference>
<dbReference type="InterPro" id="IPR003594">
    <property type="entry name" value="HATPase_dom"/>
</dbReference>
<feature type="transmembrane region" description="Helical" evidence="10">
    <location>
        <begin position="74"/>
        <end position="93"/>
    </location>
</feature>
<dbReference type="EC" id="2.7.13.3" evidence="2"/>
<keyword evidence="5" id="KW-0677">Repeat</keyword>
<dbReference type="PROSITE" id="PS50109">
    <property type="entry name" value="HIS_KIN"/>
    <property type="match status" value="1"/>
</dbReference>
<dbReference type="InterPro" id="IPR036890">
    <property type="entry name" value="HATPase_C_sf"/>
</dbReference>
<accession>A0A161QY28</accession>
<dbReference type="GO" id="GO:0042802">
    <property type="term" value="F:identical protein binding"/>
    <property type="evidence" value="ECO:0007669"/>
    <property type="project" value="UniProtKB-ARBA"/>
</dbReference>
<keyword evidence="6" id="KW-0547">Nucleotide-binding</keyword>
<keyword evidence="3" id="KW-0597">Phosphoprotein</keyword>
<name>A0A161QY28_9BRAD</name>
<keyword evidence="10" id="KW-1133">Transmembrane helix</keyword>
<dbReference type="CDD" id="cd00130">
    <property type="entry name" value="PAS"/>
    <property type="match status" value="1"/>
</dbReference>
<keyword evidence="4" id="KW-0808">Transferase</keyword>
<dbReference type="Pfam" id="PF00512">
    <property type="entry name" value="HisKA"/>
    <property type="match status" value="1"/>
</dbReference>
<dbReference type="InterPro" id="IPR035965">
    <property type="entry name" value="PAS-like_dom_sf"/>
</dbReference>
<evidence type="ECO:0000256" key="3">
    <source>
        <dbReference type="ARBA" id="ARBA00022553"/>
    </source>
</evidence>
<dbReference type="Pfam" id="PF02518">
    <property type="entry name" value="HATPase_c"/>
    <property type="match status" value="1"/>
</dbReference>
<dbReference type="PANTHER" id="PTHR43065">
    <property type="entry name" value="SENSOR HISTIDINE KINASE"/>
    <property type="match status" value="1"/>
</dbReference>
<evidence type="ECO:0000256" key="9">
    <source>
        <dbReference type="ARBA" id="ARBA00023012"/>
    </source>
</evidence>
<dbReference type="InterPro" id="IPR003661">
    <property type="entry name" value="HisK_dim/P_dom"/>
</dbReference>
<evidence type="ECO:0000256" key="10">
    <source>
        <dbReference type="SAM" id="Phobius"/>
    </source>
</evidence>
<dbReference type="SMART" id="SM00388">
    <property type="entry name" value="HisKA"/>
    <property type="match status" value="1"/>
</dbReference>
<evidence type="ECO:0000313" key="12">
    <source>
        <dbReference type="EMBL" id="KZD20891.1"/>
    </source>
</evidence>
<organism evidence="12 13">
    <name type="scientific">Tardiphaga robiniae</name>
    <dbReference type="NCBI Taxonomy" id="943830"/>
    <lineage>
        <taxon>Bacteria</taxon>
        <taxon>Pseudomonadati</taxon>
        <taxon>Pseudomonadota</taxon>
        <taxon>Alphaproteobacteria</taxon>
        <taxon>Hyphomicrobiales</taxon>
        <taxon>Nitrobacteraceae</taxon>
        <taxon>Tardiphaga</taxon>
    </lineage>
</organism>
<keyword evidence="10" id="KW-0812">Transmembrane</keyword>
<evidence type="ECO:0000256" key="5">
    <source>
        <dbReference type="ARBA" id="ARBA00022737"/>
    </source>
</evidence>
<dbReference type="EMBL" id="LVYV01000054">
    <property type="protein sequence ID" value="KZD20891.1"/>
    <property type="molecule type" value="Genomic_DNA"/>
</dbReference>
<dbReference type="PRINTS" id="PR00344">
    <property type="entry name" value="BCTRLSENSOR"/>
</dbReference>
<evidence type="ECO:0000256" key="7">
    <source>
        <dbReference type="ARBA" id="ARBA00022777"/>
    </source>
</evidence>
<dbReference type="Gene3D" id="3.30.565.10">
    <property type="entry name" value="Histidine kinase-like ATPase, C-terminal domain"/>
    <property type="match status" value="1"/>
</dbReference>
<dbReference type="SUPFAM" id="SSF55785">
    <property type="entry name" value="PYP-like sensor domain (PAS domain)"/>
    <property type="match status" value="1"/>
</dbReference>
<evidence type="ECO:0000256" key="2">
    <source>
        <dbReference type="ARBA" id="ARBA00012438"/>
    </source>
</evidence>
<dbReference type="InterPro" id="IPR036097">
    <property type="entry name" value="HisK_dim/P_sf"/>
</dbReference>
<dbReference type="InterPro" id="IPR004358">
    <property type="entry name" value="Sig_transdc_His_kin-like_C"/>
</dbReference>
<dbReference type="SUPFAM" id="SSF47384">
    <property type="entry name" value="Homodimeric domain of signal transducing histidine kinase"/>
    <property type="match status" value="1"/>
</dbReference>
<dbReference type="InterPro" id="IPR000014">
    <property type="entry name" value="PAS"/>
</dbReference>
<dbReference type="GO" id="GO:0005524">
    <property type="term" value="F:ATP binding"/>
    <property type="evidence" value="ECO:0007669"/>
    <property type="project" value="UniProtKB-KW"/>
</dbReference>
<evidence type="ECO:0000313" key="13">
    <source>
        <dbReference type="Proteomes" id="UP000076574"/>
    </source>
</evidence>
<evidence type="ECO:0000256" key="1">
    <source>
        <dbReference type="ARBA" id="ARBA00000085"/>
    </source>
</evidence>
<dbReference type="STRING" id="943830.A4A58_16775"/>
<keyword evidence="7" id="KW-0418">Kinase</keyword>
<dbReference type="Gene3D" id="3.30.450.20">
    <property type="entry name" value="PAS domain"/>
    <property type="match status" value="1"/>
</dbReference>
<dbReference type="AlphaFoldDB" id="A0A161QY28"/>
<protein>
    <recommendedName>
        <fullName evidence="2">histidine kinase</fullName>
        <ecNumber evidence="2">2.7.13.3</ecNumber>
    </recommendedName>
</protein>
<feature type="transmembrane region" description="Helical" evidence="10">
    <location>
        <begin position="6"/>
        <end position="35"/>
    </location>
</feature>
<comment type="caution">
    <text evidence="12">The sequence shown here is derived from an EMBL/GenBank/DDBJ whole genome shotgun (WGS) entry which is preliminary data.</text>
</comment>
<dbReference type="SMART" id="SM00387">
    <property type="entry name" value="HATPase_c"/>
    <property type="match status" value="1"/>
</dbReference>
<evidence type="ECO:0000259" key="11">
    <source>
        <dbReference type="PROSITE" id="PS50109"/>
    </source>
</evidence>
<dbReference type="CDD" id="cd00082">
    <property type="entry name" value="HisKA"/>
    <property type="match status" value="1"/>
</dbReference>
<keyword evidence="9" id="KW-0902">Two-component regulatory system</keyword>
<evidence type="ECO:0000256" key="4">
    <source>
        <dbReference type="ARBA" id="ARBA00022679"/>
    </source>
</evidence>
<keyword evidence="10" id="KW-0472">Membrane</keyword>
<gene>
    <name evidence="12" type="ORF">A4A58_16775</name>
</gene>
<dbReference type="InterPro" id="IPR005467">
    <property type="entry name" value="His_kinase_dom"/>
</dbReference>
<evidence type="ECO:0000256" key="6">
    <source>
        <dbReference type="ARBA" id="ARBA00022741"/>
    </source>
</evidence>
<comment type="catalytic activity">
    <reaction evidence="1">
        <text>ATP + protein L-histidine = ADP + protein N-phospho-L-histidine.</text>
        <dbReference type="EC" id="2.7.13.3"/>
    </reaction>
</comment>